<evidence type="ECO:0000256" key="7">
    <source>
        <dbReference type="SAM" id="MobiDB-lite"/>
    </source>
</evidence>
<dbReference type="GO" id="GO:0003682">
    <property type="term" value="F:chromatin binding"/>
    <property type="evidence" value="ECO:0007669"/>
    <property type="project" value="TreeGrafter"/>
</dbReference>
<evidence type="ECO:0000256" key="5">
    <source>
        <dbReference type="PIRNR" id="PIRNR028977"/>
    </source>
</evidence>
<keyword evidence="4" id="KW-0539">Nucleus</keyword>
<dbReference type="InterPro" id="IPR011501">
    <property type="entry name" value="Noc3_N"/>
</dbReference>
<dbReference type="InterPro" id="IPR016903">
    <property type="entry name" value="Nucleolar_cplx-assoc_3"/>
</dbReference>
<reference evidence="10 11" key="1">
    <citation type="submission" date="2019-10" db="EMBL/GenBank/DDBJ databases">
        <authorList>
            <person name="Palmer J.M."/>
        </authorList>
    </citation>
    <scope>NUCLEOTIDE SEQUENCE [LARGE SCALE GENOMIC DNA]</scope>
    <source>
        <strain evidence="10 11">TWF730</strain>
    </source>
</reference>
<feature type="domain" description="CCAAT-binding factor" evidence="8">
    <location>
        <begin position="478"/>
        <end position="667"/>
    </location>
</feature>
<comment type="similarity">
    <text evidence="2 5">Belongs to the CBF/MAK21 family.</text>
</comment>
<dbReference type="GO" id="GO:0006270">
    <property type="term" value="P:DNA replication initiation"/>
    <property type="evidence" value="ECO:0007669"/>
    <property type="project" value="TreeGrafter"/>
</dbReference>
<gene>
    <name evidence="10" type="ORF">TWF730_007686</name>
</gene>
<dbReference type="Pfam" id="PF07540">
    <property type="entry name" value="NOC3p"/>
    <property type="match status" value="1"/>
</dbReference>
<evidence type="ECO:0000313" key="10">
    <source>
        <dbReference type="EMBL" id="KAK6358341.1"/>
    </source>
</evidence>
<organism evidence="10 11">
    <name type="scientific">Orbilia blumenaviensis</name>
    <dbReference type="NCBI Taxonomy" id="1796055"/>
    <lineage>
        <taxon>Eukaryota</taxon>
        <taxon>Fungi</taxon>
        <taxon>Dikarya</taxon>
        <taxon>Ascomycota</taxon>
        <taxon>Pezizomycotina</taxon>
        <taxon>Orbiliomycetes</taxon>
        <taxon>Orbiliales</taxon>
        <taxon>Orbiliaceae</taxon>
        <taxon>Orbilia</taxon>
    </lineage>
</organism>
<evidence type="ECO:0000256" key="3">
    <source>
        <dbReference type="ARBA" id="ARBA00023054"/>
    </source>
</evidence>
<evidence type="ECO:0000256" key="4">
    <source>
        <dbReference type="ARBA" id="ARBA00023242"/>
    </source>
</evidence>
<comment type="caution">
    <text evidence="10">The sequence shown here is derived from an EMBL/GenBank/DDBJ whole genome shotgun (WGS) entry which is preliminary data.</text>
</comment>
<evidence type="ECO:0000256" key="2">
    <source>
        <dbReference type="ARBA" id="ARBA00007797"/>
    </source>
</evidence>
<feature type="region of interest" description="Disordered" evidence="7">
    <location>
        <begin position="1"/>
        <end position="129"/>
    </location>
</feature>
<feature type="compositionally biased region" description="Basic and acidic residues" evidence="7">
    <location>
        <begin position="118"/>
        <end position="129"/>
    </location>
</feature>
<dbReference type="Proteomes" id="UP001373714">
    <property type="component" value="Unassembled WGS sequence"/>
</dbReference>
<keyword evidence="11" id="KW-1185">Reference proteome</keyword>
<dbReference type="EMBL" id="JAVHNS010000004">
    <property type="protein sequence ID" value="KAK6358341.1"/>
    <property type="molecule type" value="Genomic_DNA"/>
</dbReference>
<feature type="domain" description="Nucleolar complex-associated protein 3 N-terminal" evidence="9">
    <location>
        <begin position="132"/>
        <end position="223"/>
    </location>
</feature>
<keyword evidence="3 6" id="KW-0175">Coiled coil</keyword>
<dbReference type="Pfam" id="PF03914">
    <property type="entry name" value="CBF"/>
    <property type="match status" value="1"/>
</dbReference>
<dbReference type="AlphaFoldDB" id="A0AAV9VBS9"/>
<keyword evidence="5" id="KW-0690">Ribosome biogenesis</keyword>
<dbReference type="PANTHER" id="PTHR14428">
    <property type="entry name" value="NUCLEOLAR COMPLEX PROTEIN 3"/>
    <property type="match status" value="1"/>
</dbReference>
<evidence type="ECO:0000259" key="8">
    <source>
        <dbReference type="Pfam" id="PF03914"/>
    </source>
</evidence>
<evidence type="ECO:0000256" key="1">
    <source>
        <dbReference type="ARBA" id="ARBA00004604"/>
    </source>
</evidence>
<evidence type="ECO:0000313" key="11">
    <source>
        <dbReference type="Proteomes" id="UP001373714"/>
    </source>
</evidence>
<sequence length="681" mass="76293">MAVTATSRKRKVSQFLSDQPPTNKSSAPRHAKATINGKVDWDEEQDYERLARRRQKKGDKPESQRLPIKTPEGRVLAVEETEPEQRGSGSDDDDGISQDGGSLEDAGGDDYEDMQEVEPPKPKKSERQRIMEAKEELATIASSINEEPEENYHLLRKLQELFDSESSITIKKLALLTQATIFRDIIPGYRIRPLTAEELAIKVTSDIRKLRNFEQSLVSSYKAHVDTLGKVSRHIGNQLCPVAISCACTLVDTVPHFNFHQELIKILVERLSVRVVDEAFVKCRNTLEEFFRQDESGTGSLEAVRMIIKMLKAKDYQVDESVLNTFLSLRLLTELNVKASYDTIDQPGQKMKKKDRLPFTKKEKKAYKEKKVVDAQMKEADAVVVYEERERNQSETLKAVFLTYFRILKEKKAALMGATLEGLAKFAHLINVEFFSDILAALRELVEDAQADAEAEEEEAEGEAAESLQRERNLRREALLCIVSAFSLLADQANQAKGLVNIDLSFFTTYLYSVLLLLSLSPTIELSSKSLHLADPSSSEPVEIPSSKVNKATEIEMLLRSLDVVFFKAPRGTGEISSTRVAAFTKRLSIAALQLPEKSCIALLTSLQNLGKKHSRKVHPLFASDDRVGDGTYDPFIDTPELSNAMAGSAVFEHALLANHYSPKIREQSKLVLKSGTSNKQ</sequence>
<feature type="compositionally biased region" description="Polar residues" evidence="7">
    <location>
        <begin position="14"/>
        <end position="26"/>
    </location>
</feature>
<feature type="compositionally biased region" description="Acidic residues" evidence="7">
    <location>
        <begin position="106"/>
        <end position="116"/>
    </location>
</feature>
<dbReference type="GO" id="GO:0005730">
    <property type="term" value="C:nucleolus"/>
    <property type="evidence" value="ECO:0007669"/>
    <property type="project" value="UniProtKB-SubCell"/>
</dbReference>
<name>A0AAV9VBS9_9PEZI</name>
<dbReference type="GO" id="GO:0042254">
    <property type="term" value="P:ribosome biogenesis"/>
    <property type="evidence" value="ECO:0007669"/>
    <property type="project" value="UniProtKB-KW"/>
</dbReference>
<evidence type="ECO:0000259" key="9">
    <source>
        <dbReference type="Pfam" id="PF07540"/>
    </source>
</evidence>
<protein>
    <recommendedName>
        <fullName evidence="5">Nucleolar complex-associated protein 3</fullName>
    </recommendedName>
</protein>
<evidence type="ECO:0000256" key="6">
    <source>
        <dbReference type="SAM" id="Coils"/>
    </source>
</evidence>
<comment type="subcellular location">
    <subcellularLocation>
        <location evidence="1 5">Nucleus</location>
        <location evidence="1 5">Nucleolus</location>
    </subcellularLocation>
</comment>
<dbReference type="PANTHER" id="PTHR14428:SF5">
    <property type="entry name" value="NUCLEOLAR COMPLEX PROTEIN 3 HOMOLOG"/>
    <property type="match status" value="1"/>
</dbReference>
<dbReference type="PIRSF" id="PIRSF028977">
    <property type="entry name" value="Nucleolar_complex_p3"/>
    <property type="match status" value="1"/>
</dbReference>
<feature type="coiled-coil region" evidence="6">
    <location>
        <begin position="439"/>
        <end position="477"/>
    </location>
</feature>
<proteinExistence type="inferred from homology"/>
<comment type="function">
    <text evidence="5">Required for synthesis of 60S ribosomal subunits and the transport of pre-ribosomes from the nucleoplasm to the cytoplasm.</text>
</comment>
<dbReference type="InterPro" id="IPR005612">
    <property type="entry name" value="CCAAT-binding_factor"/>
</dbReference>
<accession>A0AAV9VBS9</accession>